<evidence type="ECO:0000256" key="1">
    <source>
        <dbReference type="ARBA" id="ARBA00022617"/>
    </source>
</evidence>
<dbReference type="PRINTS" id="PR00088">
    <property type="entry name" value="HAEMOXYGNASE"/>
</dbReference>
<evidence type="ECO:0000256" key="7">
    <source>
        <dbReference type="SAM" id="Phobius"/>
    </source>
</evidence>
<evidence type="ECO:0000256" key="3">
    <source>
        <dbReference type="ARBA" id="ARBA00023004"/>
    </source>
</evidence>
<evidence type="ECO:0000313" key="8">
    <source>
        <dbReference type="EMBL" id="JAI54926.1"/>
    </source>
</evidence>
<dbReference type="EC" id="1.14.14.18" evidence="4"/>
<dbReference type="AlphaFoldDB" id="A0A0P4VW67"/>
<evidence type="ECO:0000256" key="6">
    <source>
        <dbReference type="PIRSR" id="PIRSR000343-2"/>
    </source>
</evidence>
<reference evidence="8" key="1">
    <citation type="journal article" date="2016" name="PLoS Negl. Trop. Dis.">
        <title>A Deep Insight into the Sialome of Rhodnius neglectus, a Vector of Chagas Disease.</title>
        <authorList>
            <person name="Santiago P.B."/>
            <person name="Assumpcao T.C."/>
            <person name="Araujo C.N."/>
            <person name="Bastos I.M."/>
            <person name="Neves D."/>
            <person name="Silva I.G."/>
            <person name="Charneau S."/>
            <person name="Queiroz R.M."/>
            <person name="Raiol T."/>
            <person name="Oliveira J.V."/>
            <person name="Sousa M.V."/>
            <person name="Calvo E."/>
            <person name="Ribeiro J.M."/>
            <person name="Santana J.M."/>
        </authorList>
    </citation>
    <scope>NUCLEOTIDE SEQUENCE</scope>
    <source>
        <tissue evidence="8">Salivary glands</tissue>
    </source>
</reference>
<comment type="catalytic activity">
    <reaction evidence="4">
        <text>heme b + 3 reduced [NADPH--hemoprotein reductase] + 3 O2 = biliverdin IXalpha + CO + Fe(2+) + 3 oxidized [NADPH--hemoprotein reductase] + 3 H2O + H(+)</text>
        <dbReference type="Rhea" id="RHEA:21764"/>
        <dbReference type="Rhea" id="RHEA-COMP:11964"/>
        <dbReference type="Rhea" id="RHEA-COMP:11965"/>
        <dbReference type="ChEBI" id="CHEBI:15377"/>
        <dbReference type="ChEBI" id="CHEBI:15378"/>
        <dbReference type="ChEBI" id="CHEBI:15379"/>
        <dbReference type="ChEBI" id="CHEBI:17245"/>
        <dbReference type="ChEBI" id="CHEBI:29033"/>
        <dbReference type="ChEBI" id="CHEBI:57618"/>
        <dbReference type="ChEBI" id="CHEBI:57991"/>
        <dbReference type="ChEBI" id="CHEBI:58210"/>
        <dbReference type="ChEBI" id="CHEBI:60344"/>
        <dbReference type="EC" id="1.14.14.18"/>
    </reaction>
</comment>
<dbReference type="InterPro" id="IPR016084">
    <property type="entry name" value="Haem_Oase-like_multi-hlx"/>
</dbReference>
<sequence length="243" mass="28081">METENIPFNKILRRETRDIHSVSDALVNAKLAISFSDKDVWAEGLLIFYEIFRFLEQAMSANKESNLCKMYVNGMERTSAFEEDLKFYLGDDWKKNYTVRESVAKYLSHLKELESTNTDLLIAYVYHLYMGLLSGGQILRKKREIGKRLLVNSKDSNTKGNAVTDFGNLNIRDLKQKIVDNVNSIADSLDEDTKFKIIVESRMVFKLNNEIVKSIEGTNVILLKKVFIFSVIVLIIFMLWKLV</sequence>
<evidence type="ECO:0000256" key="2">
    <source>
        <dbReference type="ARBA" id="ARBA00022723"/>
    </source>
</evidence>
<dbReference type="GO" id="GO:0004392">
    <property type="term" value="F:heme oxygenase (decyclizing) activity"/>
    <property type="evidence" value="ECO:0007669"/>
    <property type="project" value="UniProtKB-UniRule"/>
</dbReference>
<feature type="binding site" description="axial binding residue" evidence="6">
    <location>
        <position position="20"/>
    </location>
    <ligand>
        <name>heme b</name>
        <dbReference type="ChEBI" id="CHEBI:60344"/>
    </ligand>
    <ligandPart>
        <name>Fe</name>
        <dbReference type="ChEBI" id="CHEBI:18248"/>
    </ligandPart>
</feature>
<accession>A0A0P4VW67</accession>
<dbReference type="InterPro" id="IPR002051">
    <property type="entry name" value="Haem_Oase"/>
</dbReference>
<keyword evidence="2 4" id="KW-0479">Metal-binding</keyword>
<keyword evidence="3 4" id="KW-0408">Iron</keyword>
<evidence type="ECO:0000256" key="5">
    <source>
        <dbReference type="PIRSR" id="PIRSR000343-1"/>
    </source>
</evidence>
<name>A0A0P4VW67_9HEMI</name>
<dbReference type="GO" id="GO:0006788">
    <property type="term" value="P:heme oxidation"/>
    <property type="evidence" value="ECO:0007669"/>
    <property type="project" value="UniProtKB-UniRule"/>
</dbReference>
<dbReference type="CDD" id="cd19165">
    <property type="entry name" value="HemeO"/>
    <property type="match status" value="1"/>
</dbReference>
<dbReference type="SUPFAM" id="SSF48613">
    <property type="entry name" value="Heme oxygenase-like"/>
    <property type="match status" value="1"/>
</dbReference>
<protein>
    <recommendedName>
        <fullName evidence="4">Heme oxygenase</fullName>
        <ecNumber evidence="4">1.14.14.18</ecNumber>
    </recommendedName>
</protein>
<dbReference type="PIRSF" id="PIRSF000343">
    <property type="entry name" value="Haem_Oase"/>
    <property type="match status" value="1"/>
</dbReference>
<dbReference type="PANTHER" id="PTHR10720:SF0">
    <property type="entry name" value="HEME OXYGENASE"/>
    <property type="match status" value="1"/>
</dbReference>
<dbReference type="EMBL" id="GDKW01001669">
    <property type="protein sequence ID" value="JAI54926.1"/>
    <property type="molecule type" value="mRNA"/>
</dbReference>
<feature type="binding site" evidence="5">
    <location>
        <position position="13"/>
    </location>
    <ligand>
        <name>heme b</name>
        <dbReference type="ChEBI" id="CHEBI:60344"/>
    </ligand>
</feature>
<dbReference type="Gene3D" id="1.20.910.10">
    <property type="entry name" value="Heme oxygenase-like"/>
    <property type="match status" value="1"/>
</dbReference>
<dbReference type="InterPro" id="IPR016053">
    <property type="entry name" value="Haem_Oase-like"/>
</dbReference>
<comment type="similarity">
    <text evidence="4">Belongs to the heme oxygenase family.</text>
</comment>
<feature type="binding site" evidence="5">
    <location>
        <position position="126"/>
    </location>
    <ligand>
        <name>heme b</name>
        <dbReference type="ChEBI" id="CHEBI:60344"/>
    </ligand>
</feature>
<dbReference type="Pfam" id="PF01126">
    <property type="entry name" value="Heme_oxygenase"/>
    <property type="match status" value="1"/>
</dbReference>
<feature type="transmembrane region" description="Helical" evidence="7">
    <location>
        <begin position="222"/>
        <end position="240"/>
    </location>
</feature>
<keyword evidence="7" id="KW-0812">Transmembrane</keyword>
<keyword evidence="7" id="KW-1133">Transmembrane helix</keyword>
<evidence type="ECO:0000256" key="4">
    <source>
        <dbReference type="PIRNR" id="PIRNR000343"/>
    </source>
</evidence>
<keyword evidence="1 4" id="KW-0349">Heme</keyword>
<proteinExistence type="evidence at transcript level"/>
<organism evidence="8">
    <name type="scientific">Rhodnius neglectus</name>
    <dbReference type="NCBI Taxonomy" id="72488"/>
    <lineage>
        <taxon>Eukaryota</taxon>
        <taxon>Metazoa</taxon>
        <taxon>Ecdysozoa</taxon>
        <taxon>Arthropoda</taxon>
        <taxon>Hexapoda</taxon>
        <taxon>Insecta</taxon>
        <taxon>Pterygota</taxon>
        <taxon>Neoptera</taxon>
        <taxon>Paraneoptera</taxon>
        <taxon>Hemiptera</taxon>
        <taxon>Heteroptera</taxon>
        <taxon>Panheteroptera</taxon>
        <taxon>Cimicomorpha</taxon>
        <taxon>Reduviidae</taxon>
        <taxon>Triatominae</taxon>
        <taxon>Rhodnius</taxon>
    </lineage>
</organism>
<dbReference type="GO" id="GO:0046872">
    <property type="term" value="F:metal ion binding"/>
    <property type="evidence" value="ECO:0007669"/>
    <property type="project" value="UniProtKB-UniRule"/>
</dbReference>
<keyword evidence="7" id="KW-0472">Membrane</keyword>
<dbReference type="PANTHER" id="PTHR10720">
    <property type="entry name" value="HEME OXYGENASE"/>
    <property type="match status" value="1"/>
</dbReference>